<feature type="region of interest" description="Disordered" evidence="1">
    <location>
        <begin position="29"/>
        <end position="81"/>
    </location>
</feature>
<dbReference type="EMBL" id="CP042914">
    <property type="protein sequence ID" value="QEG39571.1"/>
    <property type="molecule type" value="Genomic_DNA"/>
</dbReference>
<name>A0A5B9QZY6_9BACT</name>
<dbReference type="RefSeq" id="WP_068133077.1">
    <property type="nucleotide sequence ID" value="NZ_CP042914.1"/>
</dbReference>
<dbReference type="KEGG" id="rul:UC8_15670"/>
<evidence type="ECO:0000256" key="1">
    <source>
        <dbReference type="SAM" id="MobiDB-lite"/>
    </source>
</evidence>
<accession>A0A5B9QZY6</accession>
<evidence type="ECO:0000313" key="2">
    <source>
        <dbReference type="EMBL" id="QEG39571.1"/>
    </source>
</evidence>
<dbReference type="AlphaFoldDB" id="A0A5B9QZY6"/>
<reference evidence="2 3" key="1">
    <citation type="submission" date="2019-08" db="EMBL/GenBank/DDBJ databases">
        <title>Deep-cultivation of Planctomycetes and their phenomic and genomic characterization uncovers novel biology.</title>
        <authorList>
            <person name="Wiegand S."/>
            <person name="Jogler M."/>
            <person name="Boedeker C."/>
            <person name="Pinto D."/>
            <person name="Vollmers J."/>
            <person name="Rivas-Marin E."/>
            <person name="Kohn T."/>
            <person name="Peeters S.H."/>
            <person name="Heuer A."/>
            <person name="Rast P."/>
            <person name="Oberbeckmann S."/>
            <person name="Bunk B."/>
            <person name="Jeske O."/>
            <person name="Meyerdierks A."/>
            <person name="Storesund J.E."/>
            <person name="Kallscheuer N."/>
            <person name="Luecker S."/>
            <person name="Lage O.M."/>
            <person name="Pohl T."/>
            <person name="Merkel B.J."/>
            <person name="Hornburger P."/>
            <person name="Mueller R.-W."/>
            <person name="Bruemmer F."/>
            <person name="Labrenz M."/>
            <person name="Spormann A.M."/>
            <person name="Op den Camp H."/>
            <person name="Overmann J."/>
            <person name="Amann R."/>
            <person name="Jetten M.S.M."/>
            <person name="Mascher T."/>
            <person name="Medema M.H."/>
            <person name="Devos D.P."/>
            <person name="Kaster A.-K."/>
            <person name="Ovreas L."/>
            <person name="Rohde M."/>
            <person name="Galperin M.Y."/>
            <person name="Jogler C."/>
        </authorList>
    </citation>
    <scope>NUCLEOTIDE SEQUENCE [LARGE SCALE GENOMIC DNA]</scope>
    <source>
        <strain evidence="2 3">UC8</strain>
    </source>
</reference>
<keyword evidence="3" id="KW-1185">Reference proteome</keyword>
<gene>
    <name evidence="2" type="ORF">UC8_15670</name>
</gene>
<organism evidence="2 3">
    <name type="scientific">Roseimaritima ulvae</name>
    <dbReference type="NCBI Taxonomy" id="980254"/>
    <lineage>
        <taxon>Bacteria</taxon>
        <taxon>Pseudomonadati</taxon>
        <taxon>Planctomycetota</taxon>
        <taxon>Planctomycetia</taxon>
        <taxon>Pirellulales</taxon>
        <taxon>Pirellulaceae</taxon>
        <taxon>Roseimaritima</taxon>
    </lineage>
</organism>
<protein>
    <submittedName>
        <fullName evidence="2">Uncharacterized protein</fullName>
    </submittedName>
</protein>
<sequence length="104" mass="11219">MSPSSIQFKHPLEDALIIGGRGSLSGFEFDGTGGSLSEQLKKGGKKQGTSDDDDDDGRSPQGSPVFDDFMVGPPELINPNPTHELSEFEVVLFVLELLEGQERL</sequence>
<dbReference type="Proteomes" id="UP000325286">
    <property type="component" value="Chromosome"/>
</dbReference>
<proteinExistence type="predicted"/>
<evidence type="ECO:0000313" key="3">
    <source>
        <dbReference type="Proteomes" id="UP000325286"/>
    </source>
</evidence>